<dbReference type="OrthoDB" id="7464126at2759"/>
<accession>A0A5J5ENG1</accession>
<dbReference type="AlphaFoldDB" id="A0A5J5ENG1"/>
<evidence type="ECO:0000259" key="4">
    <source>
        <dbReference type="PROSITE" id="PS50837"/>
    </source>
</evidence>
<feature type="compositionally biased region" description="Basic and acidic residues" evidence="3">
    <location>
        <begin position="58"/>
        <end position="75"/>
    </location>
</feature>
<dbReference type="Pfam" id="PF12796">
    <property type="entry name" value="Ank_2"/>
    <property type="match status" value="1"/>
</dbReference>
<feature type="compositionally biased region" description="Polar residues" evidence="3">
    <location>
        <begin position="36"/>
        <end position="56"/>
    </location>
</feature>
<dbReference type="InterPro" id="IPR056125">
    <property type="entry name" value="DUF7708"/>
</dbReference>
<dbReference type="PROSITE" id="PS50297">
    <property type="entry name" value="ANK_REP_REGION"/>
    <property type="match status" value="1"/>
</dbReference>
<dbReference type="PANTHER" id="PTHR10039">
    <property type="entry name" value="AMELOGENIN"/>
    <property type="match status" value="1"/>
</dbReference>
<feature type="compositionally biased region" description="Polar residues" evidence="3">
    <location>
        <begin position="97"/>
        <end position="109"/>
    </location>
</feature>
<dbReference type="PROSITE" id="PS50837">
    <property type="entry name" value="NACHT"/>
    <property type="match status" value="1"/>
</dbReference>
<dbReference type="Gene3D" id="1.25.40.20">
    <property type="entry name" value="Ankyrin repeat-containing domain"/>
    <property type="match status" value="1"/>
</dbReference>
<feature type="region of interest" description="Disordered" evidence="3">
    <location>
        <begin position="1"/>
        <end position="21"/>
    </location>
</feature>
<gene>
    <name evidence="5" type="ORF">FN846DRAFT_228723</name>
</gene>
<name>A0A5J5ENG1_9PEZI</name>
<evidence type="ECO:0000313" key="5">
    <source>
        <dbReference type="EMBL" id="KAA8897769.1"/>
    </source>
</evidence>
<dbReference type="SMART" id="SM00248">
    <property type="entry name" value="ANK"/>
    <property type="match status" value="3"/>
</dbReference>
<feature type="domain" description="NACHT" evidence="4">
    <location>
        <begin position="414"/>
        <end position="575"/>
    </location>
</feature>
<dbReference type="SUPFAM" id="SSF52540">
    <property type="entry name" value="P-loop containing nucleoside triphosphate hydrolases"/>
    <property type="match status" value="1"/>
</dbReference>
<dbReference type="InterPro" id="IPR056884">
    <property type="entry name" value="NPHP3-like_N"/>
</dbReference>
<keyword evidence="1" id="KW-0677">Repeat</keyword>
<evidence type="ECO:0000313" key="6">
    <source>
        <dbReference type="Proteomes" id="UP000326924"/>
    </source>
</evidence>
<dbReference type="InParanoid" id="A0A5J5ENG1"/>
<comment type="caution">
    <text evidence="5">The sequence shown here is derived from an EMBL/GenBank/DDBJ whole genome shotgun (WGS) entry which is preliminary data.</text>
</comment>
<proteinExistence type="predicted"/>
<dbReference type="InterPro" id="IPR007111">
    <property type="entry name" value="NACHT_NTPase"/>
</dbReference>
<dbReference type="InterPro" id="IPR027417">
    <property type="entry name" value="P-loop_NTPase"/>
</dbReference>
<feature type="region of interest" description="Disordered" evidence="3">
    <location>
        <begin position="33"/>
        <end position="111"/>
    </location>
</feature>
<sequence length="1028" mass="116054">MSPAENREATAIKQKPGRRPMFACGFCGVFHRKSRSPASPSTTPHTRTSAEGSQVQIDVREPKATVKEAIKESRGLPHSKPPTYPEPSLQVPGTLGSEAQASRRSSVSFAPTHGDKKNLISWKKAHDIATEKLTDEERLELQTDLASEYTVFSVLEAAEVARKDRDESKWRYTKKNGDVVILRERFDKIVEGFEKYATIIDVAIQHHPDVTSLVWASARFLLQVYLNHQETVERLEAALKTIINSMANCEFYANIYTEALNVYFRTPSTAIAWVERLESALPQFYAAILVFAVKAKRYFTPSTRGKFTNPLKPFATTLQTYLNNIDETERALKELAGMATMQGVKDLRDNTLNMVGEMRGLFTEISDDKAKQWLKAVNPDPMYDFNKERRLEGTCEWIFKNERYNTWINGDGNRDLWVVGIPGAGKSVLATNLVDNLRKSGVVVLFFFFRDGDDRTTSPLEMVASIIAQLTNSGIDRERLMRILKLRMESSSYFTNDVSEPRDFKKLCATLIEMLQGYAAKVIILLDALDECSNPKDVATHLIKPSLDPSTITSQMMLPGIGELIDVRFLLTGRPVVHDIFASLPNVSTIDMDVNDDIRRFVTESVADNESLRLHKEKIIATIYENSAGMFRYAALVLEELNEPSPVEISKRLQTMPKGISGMYELILRRLGSKGSDWDLEMRRRLLMWVTMAFRPVTVAEMQYACVVVDGYKSFDPDQVVLPSEKQMLTCCGSLLEVFDGNKLRFTHRTVKEFLLQPLEKLSEVARPDKRVTRCMVVHEGEAHASMAVTCVTQLFSKDLSGVPFCYAVQEWLKHAKAVPRGRDATSLSQTLWKLVADVFWDRDTTFREWRRVYRPDHDGFHKKQNSSTSSALRCLHPRFTHGTTCTGQHVAASYGLVDNIDWAHPERIDFNERDGERWTPLIHAAHAGEEEAVMAILTKEGVDINSANNFGRTALIVASDNRPKGIIEILLRQAGIEVDHISKQGHSALGYALYNEDQKVIEMLKQKGATVAKYGWKDLAIGGFDPR</sequence>
<reference evidence="5 6" key="1">
    <citation type="submission" date="2019-09" db="EMBL/GenBank/DDBJ databases">
        <title>Draft genome of the ectomycorrhizal ascomycete Sphaerosporella brunnea.</title>
        <authorList>
            <consortium name="DOE Joint Genome Institute"/>
            <person name="Benucci G.M."/>
            <person name="Marozzi G."/>
            <person name="Antonielli L."/>
            <person name="Sanchez S."/>
            <person name="Marco P."/>
            <person name="Wang X."/>
            <person name="Falini L.B."/>
            <person name="Barry K."/>
            <person name="Haridas S."/>
            <person name="Lipzen A."/>
            <person name="Labutti K."/>
            <person name="Grigoriev I.V."/>
            <person name="Murat C."/>
            <person name="Martin F."/>
            <person name="Albertini E."/>
            <person name="Donnini D."/>
            <person name="Bonito G."/>
        </authorList>
    </citation>
    <scope>NUCLEOTIDE SEQUENCE [LARGE SCALE GENOMIC DNA]</scope>
    <source>
        <strain evidence="5 6">Sb_GMNB300</strain>
    </source>
</reference>
<evidence type="ECO:0000256" key="2">
    <source>
        <dbReference type="PROSITE-ProRule" id="PRU00023"/>
    </source>
</evidence>
<dbReference type="Pfam" id="PF22939">
    <property type="entry name" value="WHD_GPIID"/>
    <property type="match status" value="1"/>
</dbReference>
<feature type="compositionally biased region" description="Basic and acidic residues" evidence="3">
    <location>
        <begin position="1"/>
        <end position="10"/>
    </location>
</feature>
<dbReference type="Proteomes" id="UP000326924">
    <property type="component" value="Unassembled WGS sequence"/>
</dbReference>
<keyword evidence="6" id="KW-1185">Reference proteome</keyword>
<dbReference type="InterPro" id="IPR054471">
    <property type="entry name" value="GPIID_WHD"/>
</dbReference>
<protein>
    <recommendedName>
        <fullName evidence="4">NACHT domain-containing protein</fullName>
    </recommendedName>
</protein>
<dbReference type="PANTHER" id="PTHR10039:SF14">
    <property type="entry name" value="NACHT DOMAIN-CONTAINING PROTEIN"/>
    <property type="match status" value="1"/>
</dbReference>
<evidence type="ECO:0000256" key="3">
    <source>
        <dbReference type="SAM" id="MobiDB-lite"/>
    </source>
</evidence>
<dbReference type="SUPFAM" id="SSF48403">
    <property type="entry name" value="Ankyrin repeat"/>
    <property type="match status" value="1"/>
</dbReference>
<dbReference type="Gene3D" id="3.40.50.300">
    <property type="entry name" value="P-loop containing nucleotide triphosphate hydrolases"/>
    <property type="match status" value="1"/>
</dbReference>
<dbReference type="PROSITE" id="PS50088">
    <property type="entry name" value="ANK_REPEAT"/>
    <property type="match status" value="1"/>
</dbReference>
<organism evidence="5 6">
    <name type="scientific">Sphaerosporella brunnea</name>
    <dbReference type="NCBI Taxonomy" id="1250544"/>
    <lineage>
        <taxon>Eukaryota</taxon>
        <taxon>Fungi</taxon>
        <taxon>Dikarya</taxon>
        <taxon>Ascomycota</taxon>
        <taxon>Pezizomycotina</taxon>
        <taxon>Pezizomycetes</taxon>
        <taxon>Pezizales</taxon>
        <taxon>Pyronemataceae</taxon>
        <taxon>Sphaerosporella</taxon>
    </lineage>
</organism>
<keyword evidence="2" id="KW-0040">ANK repeat</keyword>
<dbReference type="Pfam" id="PF24809">
    <property type="entry name" value="DUF7708"/>
    <property type="match status" value="1"/>
</dbReference>
<feature type="repeat" description="ANK" evidence="2">
    <location>
        <begin position="917"/>
        <end position="950"/>
    </location>
</feature>
<dbReference type="InterPro" id="IPR036770">
    <property type="entry name" value="Ankyrin_rpt-contain_sf"/>
</dbReference>
<dbReference type="InterPro" id="IPR002110">
    <property type="entry name" value="Ankyrin_rpt"/>
</dbReference>
<evidence type="ECO:0000256" key="1">
    <source>
        <dbReference type="ARBA" id="ARBA00022737"/>
    </source>
</evidence>
<dbReference type="Pfam" id="PF24883">
    <property type="entry name" value="NPHP3_N"/>
    <property type="match status" value="1"/>
</dbReference>
<dbReference type="EMBL" id="VXIS01000193">
    <property type="protein sequence ID" value="KAA8897769.1"/>
    <property type="molecule type" value="Genomic_DNA"/>
</dbReference>